<accession>A0ACB8F2G1</accession>
<evidence type="ECO:0000313" key="1">
    <source>
        <dbReference type="EMBL" id="KAH7999235.1"/>
    </source>
</evidence>
<reference evidence="1" key="1">
    <citation type="submission" date="2021-08" db="EMBL/GenBank/DDBJ databases">
        <title>The first chromosome-level gecko genome reveals the dynamic sex chromosomes of Neotropical dwarf geckos (Sphaerodactylidae: Sphaerodactylus).</title>
        <authorList>
            <person name="Pinto B.J."/>
            <person name="Keating S.E."/>
            <person name="Gamble T."/>
        </authorList>
    </citation>
    <scope>NUCLEOTIDE SEQUENCE</scope>
    <source>
        <strain evidence="1">TG3544</strain>
    </source>
</reference>
<comment type="caution">
    <text evidence="1">The sequence shown here is derived from an EMBL/GenBank/DDBJ whole genome shotgun (WGS) entry which is preliminary data.</text>
</comment>
<keyword evidence="2" id="KW-1185">Reference proteome</keyword>
<name>A0ACB8F2G1_9SAUR</name>
<proteinExistence type="predicted"/>
<organism evidence="1 2">
    <name type="scientific">Sphaerodactylus townsendi</name>
    <dbReference type="NCBI Taxonomy" id="933632"/>
    <lineage>
        <taxon>Eukaryota</taxon>
        <taxon>Metazoa</taxon>
        <taxon>Chordata</taxon>
        <taxon>Craniata</taxon>
        <taxon>Vertebrata</taxon>
        <taxon>Euteleostomi</taxon>
        <taxon>Lepidosauria</taxon>
        <taxon>Squamata</taxon>
        <taxon>Bifurcata</taxon>
        <taxon>Gekkota</taxon>
        <taxon>Sphaerodactylidae</taxon>
        <taxon>Sphaerodactylus</taxon>
    </lineage>
</organism>
<sequence>MFVILESCIYRWNHVRSLKEASLGFLYPKTTKISLEFLIFFFADLPHPSYLLFPPYFQEGQGGRKSTLSWVGERSCRSPKFKQKFGHLQGTIPVPFCSPPL</sequence>
<evidence type="ECO:0000313" key="2">
    <source>
        <dbReference type="Proteomes" id="UP000827872"/>
    </source>
</evidence>
<protein>
    <submittedName>
        <fullName evidence="1">Uncharacterized protein</fullName>
    </submittedName>
</protein>
<dbReference type="EMBL" id="CM037618">
    <property type="protein sequence ID" value="KAH7999235.1"/>
    <property type="molecule type" value="Genomic_DNA"/>
</dbReference>
<dbReference type="Proteomes" id="UP000827872">
    <property type="component" value="Linkage Group LG05"/>
</dbReference>
<gene>
    <name evidence="1" type="ORF">K3G42_006954</name>
</gene>